<dbReference type="AlphaFoldDB" id="A0AAW7N9N7"/>
<name>A0AAW7N9N7_9LACO</name>
<evidence type="ECO:0000259" key="1">
    <source>
        <dbReference type="PROSITE" id="PS51094"/>
    </source>
</evidence>
<reference evidence="2" key="1">
    <citation type="submission" date="2023-07" db="EMBL/GenBank/DDBJ databases">
        <title>Complete genome sequence of Ligilactobacillus salivarius SRCM217594 isolated from Gallus gallus domesticus feces.</title>
        <authorList>
            <person name="Yang H.-G."/>
            <person name="Ryu M.-S."/>
            <person name="Ha G.-S."/>
            <person name="Yang H.-J."/>
            <person name="Jeong D.-Y."/>
        </authorList>
    </citation>
    <scope>NUCLEOTIDE SEQUENCE</scope>
    <source>
        <strain evidence="2">SRCM217594</strain>
    </source>
</reference>
<keyword evidence="2" id="KW-0762">Sugar transport</keyword>
<dbReference type="RefSeq" id="WP_081537497.1">
    <property type="nucleotide sequence ID" value="NZ_CP024065.1"/>
</dbReference>
<accession>A0AAW7N9N7</accession>
<evidence type="ECO:0000313" key="2">
    <source>
        <dbReference type="EMBL" id="MDN4834328.1"/>
    </source>
</evidence>
<dbReference type="Gene3D" id="3.40.930.10">
    <property type="entry name" value="Mannitol-specific EII, Chain A"/>
    <property type="match status" value="1"/>
</dbReference>
<dbReference type="InterPro" id="IPR002178">
    <property type="entry name" value="PTS_EIIA_type-2_dom"/>
</dbReference>
<dbReference type="Proteomes" id="UP001174888">
    <property type="component" value="Unassembled WGS sequence"/>
</dbReference>
<dbReference type="PANTHER" id="PTHR47738">
    <property type="entry name" value="PTS SYSTEM FRUCTOSE-LIKE EIIA COMPONENT-RELATED"/>
    <property type="match status" value="1"/>
</dbReference>
<gene>
    <name evidence="2" type="ORF">QYC35_09050</name>
</gene>
<keyword evidence="2" id="KW-0813">Transport</keyword>
<dbReference type="PANTHER" id="PTHR47738:SF3">
    <property type="entry name" value="PHOSPHOTRANSFERASE SYSTEM MANNITOL_FRUCTOSE-SPECIFIC IIA DOMAIN CONTAINING PROTEIN"/>
    <property type="match status" value="1"/>
</dbReference>
<dbReference type="SUPFAM" id="SSF55804">
    <property type="entry name" value="Phoshotransferase/anion transport protein"/>
    <property type="match status" value="1"/>
</dbReference>
<dbReference type="CDD" id="cd00211">
    <property type="entry name" value="PTS_IIA_fru"/>
    <property type="match status" value="1"/>
</dbReference>
<comment type="caution">
    <text evidence="2">The sequence shown here is derived from an EMBL/GenBank/DDBJ whole genome shotgun (WGS) entry which is preliminary data.</text>
</comment>
<organism evidence="2 3">
    <name type="scientific">Ligilactobacillus salivarius</name>
    <dbReference type="NCBI Taxonomy" id="1624"/>
    <lineage>
        <taxon>Bacteria</taxon>
        <taxon>Bacillati</taxon>
        <taxon>Bacillota</taxon>
        <taxon>Bacilli</taxon>
        <taxon>Lactobacillales</taxon>
        <taxon>Lactobacillaceae</taxon>
        <taxon>Ligilactobacillus</taxon>
    </lineage>
</organism>
<dbReference type="Pfam" id="PF00359">
    <property type="entry name" value="PTS_EIIA_2"/>
    <property type="match status" value="1"/>
</dbReference>
<dbReference type="InterPro" id="IPR016152">
    <property type="entry name" value="PTrfase/Anion_transptr"/>
</dbReference>
<feature type="domain" description="PTS EIIA type-2" evidence="1">
    <location>
        <begin position="10"/>
        <end position="158"/>
    </location>
</feature>
<protein>
    <submittedName>
        <fullName evidence="2">PTS sugar transporter subunit IIA</fullName>
    </submittedName>
</protein>
<sequence length="158" mass="17828">MNSETKLLTNLFREDLLFVDMNSDSLEDVVKLIGKKMLEKGYVKESYVEAVLEREKKLPTGLELGKFGGVAIPHTDRQQVNESVIGVATFKEPIPVYSMVDPAKRIHANLVFLLAIKDPDGQIEVLKELMNLFKKPNLLKKMVEASTQKQLEDVTLNV</sequence>
<dbReference type="InterPro" id="IPR051541">
    <property type="entry name" value="PTS_SugarTrans_NitroReg"/>
</dbReference>
<dbReference type="EMBL" id="JAUIQT010000002">
    <property type="protein sequence ID" value="MDN4834328.1"/>
    <property type="molecule type" value="Genomic_DNA"/>
</dbReference>
<proteinExistence type="predicted"/>
<dbReference type="PROSITE" id="PS51094">
    <property type="entry name" value="PTS_EIIA_TYPE_2"/>
    <property type="match status" value="1"/>
</dbReference>
<evidence type="ECO:0000313" key="3">
    <source>
        <dbReference type="Proteomes" id="UP001174888"/>
    </source>
</evidence>